<evidence type="ECO:0000256" key="4">
    <source>
        <dbReference type="ARBA" id="ARBA00022989"/>
    </source>
</evidence>
<keyword evidence="4 6" id="KW-1133">Transmembrane helix</keyword>
<dbReference type="PANTHER" id="PTHR12300">
    <property type="entry name" value="HVA22-LIKE PROTEINS"/>
    <property type="match status" value="1"/>
</dbReference>
<dbReference type="OrthoDB" id="10009287at2759"/>
<sequence length="152" mass="17027">MDVATAKLKYYNAQLDKELSKYPHALKAEQVTNVPKTYLASGAASIVFLLIFFNFWGQLLSNLLAWGYPAYASFKAIESIDKADDTQWLTYWLALPQFKGAQIVYGRFLRPFLLTYQSDVDQATSKLKKKIDHAANTVLHAGVDAASALKDD</sequence>
<dbReference type="AlphaFoldDB" id="A0A9N8W8H0"/>
<gene>
    <name evidence="7" type="ORF">ALEPTO_LOCUS2309</name>
</gene>
<dbReference type="Proteomes" id="UP000789508">
    <property type="component" value="Unassembled WGS sequence"/>
</dbReference>
<organism evidence="7 8">
    <name type="scientific">Ambispora leptoticha</name>
    <dbReference type="NCBI Taxonomy" id="144679"/>
    <lineage>
        <taxon>Eukaryota</taxon>
        <taxon>Fungi</taxon>
        <taxon>Fungi incertae sedis</taxon>
        <taxon>Mucoromycota</taxon>
        <taxon>Glomeromycotina</taxon>
        <taxon>Glomeromycetes</taxon>
        <taxon>Archaeosporales</taxon>
        <taxon>Ambisporaceae</taxon>
        <taxon>Ambispora</taxon>
    </lineage>
</organism>
<evidence type="ECO:0000313" key="7">
    <source>
        <dbReference type="EMBL" id="CAG8477384.1"/>
    </source>
</evidence>
<evidence type="ECO:0000313" key="8">
    <source>
        <dbReference type="Proteomes" id="UP000789508"/>
    </source>
</evidence>
<protein>
    <recommendedName>
        <fullName evidence="6">Protein YOP1</fullName>
    </recommendedName>
</protein>
<evidence type="ECO:0000256" key="5">
    <source>
        <dbReference type="ARBA" id="ARBA00023136"/>
    </source>
</evidence>
<dbReference type="GO" id="GO:0016020">
    <property type="term" value="C:membrane"/>
    <property type="evidence" value="ECO:0007669"/>
    <property type="project" value="UniProtKB-SubCell"/>
</dbReference>
<evidence type="ECO:0000256" key="2">
    <source>
        <dbReference type="ARBA" id="ARBA00008573"/>
    </source>
</evidence>
<evidence type="ECO:0000256" key="3">
    <source>
        <dbReference type="ARBA" id="ARBA00022692"/>
    </source>
</evidence>
<keyword evidence="5 6" id="KW-0472">Membrane</keyword>
<evidence type="ECO:0000256" key="6">
    <source>
        <dbReference type="RuleBase" id="RU362006"/>
    </source>
</evidence>
<proteinExistence type="inferred from homology"/>
<accession>A0A9N8W8H0</accession>
<reference evidence="7" key="1">
    <citation type="submission" date="2021-06" db="EMBL/GenBank/DDBJ databases">
        <authorList>
            <person name="Kallberg Y."/>
            <person name="Tangrot J."/>
            <person name="Rosling A."/>
        </authorList>
    </citation>
    <scope>NUCLEOTIDE SEQUENCE</scope>
    <source>
        <strain evidence="7">FL130A</strain>
    </source>
</reference>
<dbReference type="PANTHER" id="PTHR12300:SF161">
    <property type="entry name" value="RECEPTOR EXPRESSION-ENHANCING PROTEIN"/>
    <property type="match status" value="1"/>
</dbReference>
<keyword evidence="8" id="KW-1185">Reference proteome</keyword>
<name>A0A9N8W8H0_9GLOM</name>
<comment type="caution">
    <text evidence="6">Lacks conserved residue(s) required for the propagation of feature annotation.</text>
</comment>
<dbReference type="Pfam" id="PF03134">
    <property type="entry name" value="TB2_DP1_HVA22"/>
    <property type="match status" value="1"/>
</dbReference>
<feature type="transmembrane region" description="Helical" evidence="6">
    <location>
        <begin position="38"/>
        <end position="56"/>
    </location>
</feature>
<evidence type="ECO:0000256" key="1">
    <source>
        <dbReference type="ARBA" id="ARBA00004141"/>
    </source>
</evidence>
<comment type="subcellular location">
    <subcellularLocation>
        <location evidence="1 6">Membrane</location>
        <topology evidence="1 6">Multi-pass membrane protein</topology>
    </subcellularLocation>
</comment>
<dbReference type="EMBL" id="CAJVPS010000327">
    <property type="protein sequence ID" value="CAG8477384.1"/>
    <property type="molecule type" value="Genomic_DNA"/>
</dbReference>
<comment type="similarity">
    <text evidence="2 6">Belongs to the DP1 family.</text>
</comment>
<comment type="caution">
    <text evidence="7">The sequence shown here is derived from an EMBL/GenBank/DDBJ whole genome shotgun (WGS) entry which is preliminary data.</text>
</comment>
<dbReference type="InterPro" id="IPR004345">
    <property type="entry name" value="TB2_DP1_HVA22"/>
</dbReference>
<keyword evidence="3 6" id="KW-0812">Transmembrane</keyword>